<keyword evidence="2" id="KW-1133">Transmembrane helix</keyword>
<dbReference type="Proteomes" id="UP000012283">
    <property type="component" value="Unassembled WGS sequence"/>
</dbReference>
<comment type="caution">
    <text evidence="3">The sequence shown here is derived from an EMBL/GenBank/DDBJ whole genome shotgun (WGS) entry which is preliminary data.</text>
</comment>
<organism evidence="3 4">
    <name type="scientific">Gracilibacillus halophilus YIM-C55.5</name>
    <dbReference type="NCBI Taxonomy" id="1308866"/>
    <lineage>
        <taxon>Bacteria</taxon>
        <taxon>Bacillati</taxon>
        <taxon>Bacillota</taxon>
        <taxon>Bacilli</taxon>
        <taxon>Bacillales</taxon>
        <taxon>Bacillaceae</taxon>
        <taxon>Gracilibacillus</taxon>
    </lineage>
</organism>
<evidence type="ECO:0000313" key="3">
    <source>
        <dbReference type="EMBL" id="ENH97436.1"/>
    </source>
</evidence>
<feature type="transmembrane region" description="Helical" evidence="2">
    <location>
        <begin position="21"/>
        <end position="42"/>
    </location>
</feature>
<protein>
    <submittedName>
        <fullName evidence="3">Stage III sporulation protein AG</fullName>
    </submittedName>
</protein>
<evidence type="ECO:0000313" key="4">
    <source>
        <dbReference type="Proteomes" id="UP000012283"/>
    </source>
</evidence>
<reference evidence="3 4" key="1">
    <citation type="submission" date="2013-03" db="EMBL/GenBank/DDBJ databases">
        <title>Draft genome sequence of Gracibacillus halophilus YIM-C55.5, a moderately halophilic and thermophilic organism from the Xiaochaidamu salt lake.</title>
        <authorList>
            <person name="Sugumar T."/>
            <person name="Polireddy D.R."/>
            <person name="Antony A."/>
            <person name="Madhava Y.R."/>
            <person name="Sivakumar N."/>
        </authorList>
    </citation>
    <scope>NUCLEOTIDE SEQUENCE [LARGE SCALE GENOMIC DNA]</scope>
    <source>
        <strain evidence="3 4">YIM-C55.5</strain>
    </source>
</reference>
<sequence length="215" mass="24041">MTDWMKRIKNAVKPPDTKNHKLHYIALVALIGLFLLIVGNLFDSEEEPSTTPDTPIISEESEETKDDVWQQDQSSESTSNLSDIEKVYEKDLTVLLEKMSGVSEADVMVNLDATGEKVYEKNLVIGSQITNETDQNGGNRKIDDETREQTVVVIRQGDNEVPLLIQKKKPQVRGVLVVAKGVDNLEIKEWVLDAVTKVLDVGAHRVSIMPKNSDE</sequence>
<feature type="region of interest" description="Disordered" evidence="1">
    <location>
        <begin position="45"/>
        <end position="82"/>
    </location>
</feature>
<feature type="compositionally biased region" description="Polar residues" evidence="1">
    <location>
        <begin position="70"/>
        <end position="82"/>
    </location>
</feature>
<accession>N4WWI1</accession>
<dbReference type="STRING" id="1308866.J416_05468"/>
<keyword evidence="2" id="KW-0472">Membrane</keyword>
<keyword evidence="4" id="KW-1185">Reference proteome</keyword>
<dbReference type="PATRIC" id="fig|1308866.3.peg.1106"/>
<dbReference type="EMBL" id="APML01000019">
    <property type="protein sequence ID" value="ENH97436.1"/>
    <property type="molecule type" value="Genomic_DNA"/>
</dbReference>
<evidence type="ECO:0000256" key="2">
    <source>
        <dbReference type="SAM" id="Phobius"/>
    </source>
</evidence>
<keyword evidence="2" id="KW-0812">Transmembrane</keyword>
<dbReference type="NCBIfam" id="TIGR02830">
    <property type="entry name" value="spore_III_AG"/>
    <property type="match status" value="1"/>
</dbReference>
<name>N4WWI1_9BACI</name>
<dbReference type="eggNOG" id="ENOG50330Z5">
    <property type="taxonomic scope" value="Bacteria"/>
</dbReference>
<gene>
    <name evidence="3" type="ORF">J416_05468</name>
</gene>
<evidence type="ECO:0000256" key="1">
    <source>
        <dbReference type="SAM" id="MobiDB-lite"/>
    </source>
</evidence>
<dbReference type="AlphaFoldDB" id="N4WWI1"/>
<proteinExistence type="predicted"/>
<dbReference type="OrthoDB" id="2381602at2"/>
<dbReference type="InterPro" id="IPR014195">
    <property type="entry name" value="Spore_III_AG"/>
</dbReference>